<dbReference type="PROSITE" id="PS50005">
    <property type="entry name" value="TPR"/>
    <property type="match status" value="2"/>
</dbReference>
<dbReference type="SMART" id="SM00028">
    <property type="entry name" value="TPR"/>
    <property type="match status" value="7"/>
</dbReference>
<feature type="chain" id="PRO_5012568821" evidence="4">
    <location>
        <begin position="20"/>
        <end position="280"/>
    </location>
</feature>
<organism evidence="5 6">
    <name type="scientific">Belliella pelovolcani</name>
    <dbReference type="NCBI Taxonomy" id="529505"/>
    <lineage>
        <taxon>Bacteria</taxon>
        <taxon>Pseudomonadati</taxon>
        <taxon>Bacteroidota</taxon>
        <taxon>Cytophagia</taxon>
        <taxon>Cytophagales</taxon>
        <taxon>Cyclobacteriaceae</taxon>
        <taxon>Belliella</taxon>
    </lineage>
</organism>
<keyword evidence="6" id="KW-1185">Reference proteome</keyword>
<dbReference type="RefSeq" id="WP_076498748.1">
    <property type="nucleotide sequence ID" value="NZ_FTOP01000002.1"/>
</dbReference>
<dbReference type="STRING" id="529505.SAMN05421761_102367"/>
<evidence type="ECO:0000256" key="3">
    <source>
        <dbReference type="PROSITE-ProRule" id="PRU00339"/>
    </source>
</evidence>
<dbReference type="PANTHER" id="PTHR44858">
    <property type="entry name" value="TETRATRICOPEPTIDE REPEAT PROTEIN 6"/>
    <property type="match status" value="1"/>
</dbReference>
<name>A0A1N7KV64_9BACT</name>
<feature type="signal peptide" evidence="4">
    <location>
        <begin position="1"/>
        <end position="19"/>
    </location>
</feature>
<sequence length="280" mass="32237">MKIIATIGLCFLLSTAAFSQTAQELNYQGIEFAKNGKFDEAFKIFEKAINLYPDASGPYTNRGNIYRMRKSYDLAIADYSKSIELSPDNLDVNYARANAYLDARNFEMAILDYSTIIERNPSFKDIFFDRAYAYIMLENFEGAKADLESQLEITPSDFKSQANLINIKKKLELYDEAILDYDKLIREFPNQPDLHIVYNNRADLYSKIGNHVLALQDVNKAIEINNEYDLGFLNRASIQLNLGNEKEACKDFKKAIKLGVENNKHFKIDDDYEKLKKLCQ</sequence>
<dbReference type="OrthoDB" id="5508659at2"/>
<dbReference type="Gene3D" id="1.25.40.10">
    <property type="entry name" value="Tetratricopeptide repeat domain"/>
    <property type="match status" value="3"/>
</dbReference>
<dbReference type="Proteomes" id="UP000186026">
    <property type="component" value="Unassembled WGS sequence"/>
</dbReference>
<dbReference type="EMBL" id="FTOP01000002">
    <property type="protein sequence ID" value="SIS65431.1"/>
    <property type="molecule type" value="Genomic_DNA"/>
</dbReference>
<evidence type="ECO:0000256" key="2">
    <source>
        <dbReference type="ARBA" id="ARBA00022803"/>
    </source>
</evidence>
<dbReference type="SUPFAM" id="SSF48452">
    <property type="entry name" value="TPR-like"/>
    <property type="match status" value="1"/>
</dbReference>
<gene>
    <name evidence="5" type="ORF">SAMN05421761_102367</name>
</gene>
<dbReference type="Pfam" id="PF13181">
    <property type="entry name" value="TPR_8"/>
    <property type="match status" value="2"/>
</dbReference>
<dbReference type="InterPro" id="IPR011990">
    <property type="entry name" value="TPR-like_helical_dom_sf"/>
</dbReference>
<keyword evidence="1" id="KW-0677">Repeat</keyword>
<evidence type="ECO:0000256" key="1">
    <source>
        <dbReference type="ARBA" id="ARBA00022737"/>
    </source>
</evidence>
<accession>A0A1N7KV64</accession>
<protein>
    <submittedName>
        <fullName evidence="5">Tetratricopeptide repeat-containing protein</fullName>
    </submittedName>
</protein>
<dbReference type="InterPro" id="IPR019734">
    <property type="entry name" value="TPR_rpt"/>
</dbReference>
<feature type="repeat" description="TPR" evidence="3">
    <location>
        <begin position="56"/>
        <end position="89"/>
    </location>
</feature>
<evidence type="ECO:0000256" key="4">
    <source>
        <dbReference type="SAM" id="SignalP"/>
    </source>
</evidence>
<dbReference type="AlphaFoldDB" id="A0A1N7KV64"/>
<keyword evidence="4" id="KW-0732">Signal</keyword>
<evidence type="ECO:0000313" key="6">
    <source>
        <dbReference type="Proteomes" id="UP000186026"/>
    </source>
</evidence>
<reference evidence="6" key="1">
    <citation type="submission" date="2017-01" db="EMBL/GenBank/DDBJ databases">
        <authorList>
            <person name="Varghese N."/>
            <person name="Submissions S."/>
        </authorList>
    </citation>
    <scope>NUCLEOTIDE SEQUENCE [LARGE SCALE GENOMIC DNA]</scope>
    <source>
        <strain evidence="6">DSM 46698</strain>
    </source>
</reference>
<dbReference type="InterPro" id="IPR013105">
    <property type="entry name" value="TPR_2"/>
</dbReference>
<dbReference type="InterPro" id="IPR050498">
    <property type="entry name" value="Ycf3"/>
</dbReference>
<dbReference type="Pfam" id="PF13414">
    <property type="entry name" value="TPR_11"/>
    <property type="match status" value="1"/>
</dbReference>
<proteinExistence type="predicted"/>
<dbReference type="PANTHER" id="PTHR44858:SF1">
    <property type="entry name" value="UDP-N-ACETYLGLUCOSAMINE--PEPTIDE N-ACETYLGLUCOSAMINYLTRANSFERASE SPINDLY-RELATED"/>
    <property type="match status" value="1"/>
</dbReference>
<feature type="repeat" description="TPR" evidence="3">
    <location>
        <begin position="22"/>
        <end position="55"/>
    </location>
</feature>
<keyword evidence="2 3" id="KW-0802">TPR repeat</keyword>
<evidence type="ECO:0000313" key="5">
    <source>
        <dbReference type="EMBL" id="SIS65431.1"/>
    </source>
</evidence>
<dbReference type="Pfam" id="PF07719">
    <property type="entry name" value="TPR_2"/>
    <property type="match status" value="1"/>
</dbReference>